<dbReference type="EC" id="2.5.1.9" evidence="4 9"/>
<dbReference type="Proteomes" id="UP000523161">
    <property type="component" value="Unassembled WGS sequence"/>
</dbReference>
<name>A0A7Y5EH47_9GAMM</name>
<keyword evidence="8" id="KW-0677">Repeat</keyword>
<comment type="caution">
    <text evidence="12">The sequence shown here is derived from an EMBL/GenBank/DDBJ whole genome shotgun (WGS) entry which is preliminary data.</text>
</comment>
<keyword evidence="6" id="KW-0686">Riboflavin biosynthesis</keyword>
<feature type="domain" description="Lumazine-binding" evidence="11">
    <location>
        <begin position="100"/>
        <end position="196"/>
    </location>
</feature>
<sequence length="211" mass="22635">MFTGIVQTKAQLTAIRDEAGFRQLTLKPGAQYLQNLARGASIAINGVCLTVTDFDSEAGWVCFDVIAETLSKTNLGALSPGDAVNFERSLSFGSELGGHIVSGHIQTTATLTALEKTANNCAMRLTLAPEYMRYILSKGFIAVEGCSLTVGETYADGFSLYLIPETLAITTLGQKQVGDMINIELDQQTQTIVQTVERIMAQRFSSGPAAQ</sequence>
<evidence type="ECO:0000256" key="3">
    <source>
        <dbReference type="ARBA" id="ARBA00004887"/>
    </source>
</evidence>
<keyword evidence="7" id="KW-0808">Transferase</keyword>
<dbReference type="NCBIfam" id="NF006767">
    <property type="entry name" value="PRK09289.1"/>
    <property type="match status" value="1"/>
</dbReference>
<dbReference type="AlphaFoldDB" id="A0A7Y5EH47"/>
<dbReference type="SUPFAM" id="SSF63380">
    <property type="entry name" value="Riboflavin synthase domain-like"/>
    <property type="match status" value="2"/>
</dbReference>
<dbReference type="Pfam" id="PF00677">
    <property type="entry name" value="Lum_binding"/>
    <property type="match status" value="2"/>
</dbReference>
<dbReference type="InterPro" id="IPR026017">
    <property type="entry name" value="Lumazine-bd_dom"/>
</dbReference>
<accession>A0A7Y5EH47</accession>
<dbReference type="NCBIfam" id="NF009566">
    <property type="entry name" value="PRK13020.1"/>
    <property type="match status" value="1"/>
</dbReference>
<evidence type="ECO:0000313" key="12">
    <source>
        <dbReference type="EMBL" id="NRQ42059.1"/>
    </source>
</evidence>
<dbReference type="GO" id="GO:0004746">
    <property type="term" value="F:riboflavin synthase activity"/>
    <property type="evidence" value="ECO:0007669"/>
    <property type="project" value="UniProtKB-UniRule"/>
</dbReference>
<gene>
    <name evidence="12" type="ORF">HRH59_05675</name>
</gene>
<evidence type="ECO:0000256" key="5">
    <source>
        <dbReference type="ARBA" id="ARBA00013950"/>
    </source>
</evidence>
<evidence type="ECO:0000256" key="9">
    <source>
        <dbReference type="NCBIfam" id="TIGR00187"/>
    </source>
</evidence>
<dbReference type="PANTHER" id="PTHR21098">
    <property type="entry name" value="RIBOFLAVIN SYNTHASE ALPHA CHAIN"/>
    <property type="match status" value="1"/>
</dbReference>
<dbReference type="InterPro" id="IPR001783">
    <property type="entry name" value="Lumazine-bd"/>
</dbReference>
<keyword evidence="13" id="KW-1185">Reference proteome</keyword>
<feature type="repeat" description="Lumazine-binding" evidence="10">
    <location>
        <begin position="100"/>
        <end position="196"/>
    </location>
</feature>
<evidence type="ECO:0000256" key="1">
    <source>
        <dbReference type="ARBA" id="ARBA00000968"/>
    </source>
</evidence>
<feature type="domain" description="Lumazine-binding" evidence="11">
    <location>
        <begin position="1"/>
        <end position="99"/>
    </location>
</feature>
<dbReference type="FunFam" id="2.40.30.20:FF:000003">
    <property type="entry name" value="Riboflavin synthase, alpha subunit"/>
    <property type="match status" value="1"/>
</dbReference>
<reference evidence="12 13" key="1">
    <citation type="submission" date="2020-06" db="EMBL/GenBank/DDBJ databases">
        <title>Rheinheimera sp. nov., a marine bacterium isolated from coastal.</title>
        <authorList>
            <person name="Yu Q."/>
            <person name="Qi Y."/>
            <person name="Pu J."/>
        </authorList>
    </citation>
    <scope>NUCLEOTIDE SEQUENCE [LARGE SCALE GENOMIC DNA]</scope>
    <source>
        <strain evidence="12 13">YQF-2</strain>
    </source>
</reference>
<comment type="function">
    <text evidence="2">Catalyzes the dismutation of two molecules of 6,7-dimethyl-8-ribityllumazine, resulting in the formation of riboflavin and 5-amino-6-(D-ribitylamino)uracil.</text>
</comment>
<evidence type="ECO:0000313" key="13">
    <source>
        <dbReference type="Proteomes" id="UP000523161"/>
    </source>
</evidence>
<comment type="pathway">
    <text evidence="3">Cofactor biosynthesis; riboflavin biosynthesis; riboflavin from 2-hydroxy-3-oxobutyl phosphate and 5-amino-6-(D-ribitylamino)uracil: step 2/2.</text>
</comment>
<dbReference type="GO" id="GO:0009231">
    <property type="term" value="P:riboflavin biosynthetic process"/>
    <property type="evidence" value="ECO:0007669"/>
    <property type="project" value="UniProtKB-KW"/>
</dbReference>
<dbReference type="InterPro" id="IPR017938">
    <property type="entry name" value="Riboflavin_synthase-like_b-brl"/>
</dbReference>
<feature type="repeat" description="Lumazine-binding" evidence="10">
    <location>
        <begin position="1"/>
        <end position="99"/>
    </location>
</feature>
<dbReference type="PROSITE" id="PS51177">
    <property type="entry name" value="LUMAZINE_BIND"/>
    <property type="match status" value="2"/>
</dbReference>
<evidence type="ECO:0000259" key="11">
    <source>
        <dbReference type="PROSITE" id="PS51177"/>
    </source>
</evidence>
<comment type="catalytic activity">
    <reaction evidence="1">
        <text>2 6,7-dimethyl-8-(1-D-ribityl)lumazine + H(+) = 5-amino-6-(D-ribitylamino)uracil + riboflavin</text>
        <dbReference type="Rhea" id="RHEA:20772"/>
        <dbReference type="ChEBI" id="CHEBI:15378"/>
        <dbReference type="ChEBI" id="CHEBI:15934"/>
        <dbReference type="ChEBI" id="CHEBI:57986"/>
        <dbReference type="ChEBI" id="CHEBI:58201"/>
        <dbReference type="EC" id="2.5.1.9"/>
    </reaction>
</comment>
<dbReference type="CDD" id="cd00402">
    <property type="entry name" value="Riboflavin_synthase_like"/>
    <property type="match status" value="1"/>
</dbReference>
<organism evidence="12 13">
    <name type="scientific">Rheinheimera lutimaris</name>
    <dbReference type="NCBI Taxonomy" id="2740584"/>
    <lineage>
        <taxon>Bacteria</taxon>
        <taxon>Pseudomonadati</taxon>
        <taxon>Pseudomonadota</taxon>
        <taxon>Gammaproteobacteria</taxon>
        <taxon>Chromatiales</taxon>
        <taxon>Chromatiaceae</taxon>
        <taxon>Rheinheimera</taxon>
    </lineage>
</organism>
<evidence type="ECO:0000256" key="6">
    <source>
        <dbReference type="ARBA" id="ARBA00022619"/>
    </source>
</evidence>
<dbReference type="Gene3D" id="2.40.30.20">
    <property type="match status" value="2"/>
</dbReference>
<proteinExistence type="predicted"/>
<dbReference type="PANTHER" id="PTHR21098:SF0">
    <property type="entry name" value="RIBOFLAVIN SYNTHASE"/>
    <property type="match status" value="1"/>
</dbReference>
<dbReference type="PIRSF" id="PIRSF000498">
    <property type="entry name" value="Riboflavin_syn_A"/>
    <property type="match status" value="1"/>
</dbReference>
<dbReference type="EMBL" id="JABSOD010000004">
    <property type="protein sequence ID" value="NRQ42059.1"/>
    <property type="molecule type" value="Genomic_DNA"/>
</dbReference>
<evidence type="ECO:0000256" key="2">
    <source>
        <dbReference type="ARBA" id="ARBA00002803"/>
    </source>
</evidence>
<evidence type="ECO:0000256" key="8">
    <source>
        <dbReference type="ARBA" id="ARBA00022737"/>
    </source>
</evidence>
<dbReference type="NCBIfam" id="TIGR00187">
    <property type="entry name" value="ribE"/>
    <property type="match status" value="1"/>
</dbReference>
<dbReference type="RefSeq" id="WP_173500300.1">
    <property type="nucleotide sequence ID" value="NZ_JABSOD010000004.1"/>
</dbReference>
<evidence type="ECO:0000256" key="4">
    <source>
        <dbReference type="ARBA" id="ARBA00012827"/>
    </source>
</evidence>
<evidence type="ECO:0000256" key="7">
    <source>
        <dbReference type="ARBA" id="ARBA00022679"/>
    </source>
</evidence>
<dbReference type="InterPro" id="IPR023366">
    <property type="entry name" value="ATP_synth_asu-like_sf"/>
</dbReference>
<protein>
    <recommendedName>
        <fullName evidence="5 9">Riboflavin synthase</fullName>
        <ecNumber evidence="4 9">2.5.1.9</ecNumber>
    </recommendedName>
</protein>
<evidence type="ECO:0000256" key="10">
    <source>
        <dbReference type="PROSITE-ProRule" id="PRU00524"/>
    </source>
</evidence>